<accession>A0ABD3GX64</accession>
<comment type="caution">
    <text evidence="1">The sequence shown here is derived from an EMBL/GenBank/DDBJ whole genome shotgun (WGS) entry which is preliminary data.</text>
</comment>
<sequence>MVGYCLKDRHELHFLVCMKEITDAVQREGRLLSTFYGAANLKNNVELNPSNIMQRALQYNKFFSHYPLGTSFHGCIRRMLVVGHYTPSTSWLIKGMDLTRMNSLWKAYIQPGTITMADVKNVFFWLPQAYPSRFVEGVHPGLHILKASVLEDMQDSDHSDFHPERVSGNPASHETNFASFIPLVPVSSVRPSVVFVNTTLYKGEAALTVCGRSLHLSRAILADNKYSLVGANLSTETALSEDRRR</sequence>
<evidence type="ECO:0000313" key="2">
    <source>
        <dbReference type="Proteomes" id="UP001633002"/>
    </source>
</evidence>
<proteinExistence type="predicted"/>
<gene>
    <name evidence="1" type="ORF">R1sor_001875</name>
</gene>
<evidence type="ECO:0000313" key="1">
    <source>
        <dbReference type="EMBL" id="KAL3683853.1"/>
    </source>
</evidence>
<keyword evidence="2" id="KW-1185">Reference proteome</keyword>
<dbReference type="AlphaFoldDB" id="A0ABD3GX64"/>
<dbReference type="EMBL" id="JBJQOH010000006">
    <property type="protein sequence ID" value="KAL3683853.1"/>
    <property type="molecule type" value="Genomic_DNA"/>
</dbReference>
<name>A0ABD3GX64_9MARC</name>
<dbReference type="Proteomes" id="UP001633002">
    <property type="component" value="Unassembled WGS sequence"/>
</dbReference>
<organism evidence="1 2">
    <name type="scientific">Riccia sorocarpa</name>
    <dbReference type="NCBI Taxonomy" id="122646"/>
    <lineage>
        <taxon>Eukaryota</taxon>
        <taxon>Viridiplantae</taxon>
        <taxon>Streptophyta</taxon>
        <taxon>Embryophyta</taxon>
        <taxon>Marchantiophyta</taxon>
        <taxon>Marchantiopsida</taxon>
        <taxon>Marchantiidae</taxon>
        <taxon>Marchantiales</taxon>
        <taxon>Ricciaceae</taxon>
        <taxon>Riccia</taxon>
    </lineage>
</organism>
<protein>
    <submittedName>
        <fullName evidence="1">Uncharacterized protein</fullName>
    </submittedName>
</protein>
<reference evidence="1 2" key="1">
    <citation type="submission" date="2024-09" db="EMBL/GenBank/DDBJ databases">
        <title>Chromosome-scale assembly of Riccia sorocarpa.</title>
        <authorList>
            <person name="Paukszto L."/>
        </authorList>
    </citation>
    <scope>NUCLEOTIDE SEQUENCE [LARGE SCALE GENOMIC DNA]</scope>
    <source>
        <strain evidence="1">LP-2024</strain>
        <tissue evidence="1">Aerial parts of the thallus</tissue>
    </source>
</reference>